<dbReference type="PANTHER" id="PTHR46888">
    <property type="entry name" value="ZINC KNUCKLE DOMAINCONTAINING PROTEIN-RELATED"/>
    <property type="match status" value="1"/>
</dbReference>
<dbReference type="EMBL" id="JAHGAV010000006">
    <property type="protein sequence ID" value="KAG6940205.1"/>
    <property type="molecule type" value="Genomic_DNA"/>
</dbReference>
<evidence type="ECO:0000313" key="6">
    <source>
        <dbReference type="Proteomes" id="UP000765507"/>
    </source>
</evidence>
<proteinExistence type="predicted"/>
<feature type="non-terminal residue" evidence="5">
    <location>
        <position position="1"/>
    </location>
</feature>
<dbReference type="InterPro" id="IPR001878">
    <property type="entry name" value="Znf_CCHC"/>
</dbReference>
<feature type="domain" description="SCAN box" evidence="4">
    <location>
        <begin position="142"/>
        <end position="217"/>
    </location>
</feature>
<evidence type="ECO:0000256" key="1">
    <source>
        <dbReference type="PROSITE-ProRule" id="PRU00047"/>
    </source>
</evidence>
<dbReference type="Proteomes" id="UP000765507">
    <property type="component" value="Unassembled WGS sequence"/>
</dbReference>
<dbReference type="InterPro" id="IPR038269">
    <property type="entry name" value="SCAN_sf"/>
</dbReference>
<keyword evidence="1" id="KW-0862">Zinc</keyword>
<comment type="caution">
    <text evidence="5">The sequence shown here is derived from an EMBL/GenBank/DDBJ whole genome shotgun (WGS) entry which is preliminary data.</text>
</comment>
<dbReference type="GO" id="GO:0003676">
    <property type="term" value="F:nucleic acid binding"/>
    <property type="evidence" value="ECO:0007669"/>
    <property type="project" value="InterPro"/>
</dbReference>
<dbReference type="PROSITE" id="PS50158">
    <property type="entry name" value="ZF_CCHC"/>
    <property type="match status" value="1"/>
</dbReference>
<feature type="non-terminal residue" evidence="5">
    <location>
        <position position="325"/>
    </location>
</feature>
<dbReference type="SUPFAM" id="SSF57756">
    <property type="entry name" value="Retrovirus zinc finger-like domains"/>
    <property type="match status" value="1"/>
</dbReference>
<dbReference type="Gene3D" id="4.10.60.10">
    <property type="entry name" value="Zinc finger, CCHC-type"/>
    <property type="match status" value="1"/>
</dbReference>
<evidence type="ECO:0000259" key="4">
    <source>
        <dbReference type="PROSITE" id="PS50804"/>
    </source>
</evidence>
<accession>A0A8T1THB7</accession>
<name>A0A8T1THB7_CHESE</name>
<dbReference type="Pfam" id="PF02023">
    <property type="entry name" value="SCAN"/>
    <property type="match status" value="1"/>
</dbReference>
<dbReference type="Pfam" id="PF00098">
    <property type="entry name" value="zf-CCHC"/>
    <property type="match status" value="1"/>
</dbReference>
<feature type="domain" description="CCHC-type" evidence="3">
    <location>
        <begin position="297"/>
        <end position="312"/>
    </location>
</feature>
<evidence type="ECO:0000259" key="3">
    <source>
        <dbReference type="PROSITE" id="PS50158"/>
    </source>
</evidence>
<keyword evidence="1" id="KW-0479">Metal-binding</keyword>
<dbReference type="Gene3D" id="1.10.4020.10">
    <property type="entry name" value="DNA breaking-rejoining enzymes"/>
    <property type="match status" value="1"/>
</dbReference>
<dbReference type="AlphaFoldDB" id="A0A8T1THB7"/>
<dbReference type="OrthoDB" id="6077919at2759"/>
<organism evidence="5 6">
    <name type="scientific">Chelydra serpentina</name>
    <name type="common">Snapping turtle</name>
    <name type="synonym">Testudo serpentina</name>
    <dbReference type="NCBI Taxonomy" id="8475"/>
    <lineage>
        <taxon>Eukaryota</taxon>
        <taxon>Metazoa</taxon>
        <taxon>Chordata</taxon>
        <taxon>Craniata</taxon>
        <taxon>Vertebrata</taxon>
        <taxon>Euteleostomi</taxon>
        <taxon>Archelosauria</taxon>
        <taxon>Testudinata</taxon>
        <taxon>Testudines</taxon>
        <taxon>Cryptodira</taxon>
        <taxon>Durocryptodira</taxon>
        <taxon>Americhelydia</taxon>
        <taxon>Chelydroidea</taxon>
        <taxon>Chelydridae</taxon>
        <taxon>Chelydra</taxon>
    </lineage>
</organism>
<reference evidence="5 6" key="1">
    <citation type="journal article" date="2020" name="G3 (Bethesda)">
        <title>Draft Genome of the Common Snapping Turtle, Chelydra serpentina, a Model for Phenotypic Plasticity in Reptiles.</title>
        <authorList>
            <person name="Das D."/>
            <person name="Singh S.K."/>
            <person name="Bierstedt J."/>
            <person name="Erickson A."/>
            <person name="Galli G.L.J."/>
            <person name="Crossley D.A. 2nd"/>
            <person name="Rhen T."/>
        </authorList>
    </citation>
    <scope>NUCLEOTIDE SEQUENCE [LARGE SCALE GENOMIC DNA]</scope>
    <source>
        <strain evidence="5">KW</strain>
    </source>
</reference>
<evidence type="ECO:0000256" key="2">
    <source>
        <dbReference type="SAM" id="MobiDB-lite"/>
    </source>
</evidence>
<dbReference type="InterPro" id="IPR036875">
    <property type="entry name" value="Znf_CCHC_sf"/>
</dbReference>
<dbReference type="GO" id="GO:0008270">
    <property type="term" value="F:zinc ion binding"/>
    <property type="evidence" value="ECO:0007669"/>
    <property type="project" value="UniProtKB-KW"/>
</dbReference>
<sequence>AAQQEATRVKMAAQQESLRVQQETNQLLMTQAAQDRATLTEVVNQLKALTHGPQGTRPLRASNYLQKMTADDDTEAYLLAFERTALREAWPQDQWAGILAPFLCGEAQKAYFDMTTEAAMDYPQLKAEIVARAGVTPAIRAQRFHEWRYRDNKAPRSQLFDLIHLARKWLRPETHGPEKVVEILVLDRYMRGLPPDIRGWARQNDPSSYDELVALVERHLAAQEFSRTTGEGRCQNRRQVSAPKPRFTLAPGRAMEGRKGAEDQPAGPERVEDWGKRTRGIKPSSPKDRGLSRAGYRCYACGELGHIAAQCPYLDEPMQCELGDI</sequence>
<dbReference type="SMART" id="SM00343">
    <property type="entry name" value="ZnF_C2HC"/>
    <property type="match status" value="1"/>
</dbReference>
<dbReference type="PANTHER" id="PTHR46888:SF15">
    <property type="entry name" value="ZINC FINGER AND SCAN DOMAIN-CONTAINING PROTEIN 12-LIKE"/>
    <property type="match status" value="1"/>
</dbReference>
<dbReference type="SMART" id="SM00431">
    <property type="entry name" value="SCAN"/>
    <property type="match status" value="1"/>
</dbReference>
<keyword evidence="1" id="KW-0863">Zinc-finger</keyword>
<dbReference type="InterPro" id="IPR003309">
    <property type="entry name" value="SCAN_dom"/>
</dbReference>
<dbReference type="PROSITE" id="PS50804">
    <property type="entry name" value="SCAN_BOX"/>
    <property type="match status" value="1"/>
</dbReference>
<evidence type="ECO:0000313" key="5">
    <source>
        <dbReference type="EMBL" id="KAG6940205.1"/>
    </source>
</evidence>
<dbReference type="SUPFAM" id="SSF47353">
    <property type="entry name" value="Retrovirus capsid dimerization domain-like"/>
    <property type="match status" value="1"/>
</dbReference>
<gene>
    <name evidence="5" type="ORF">G0U57_018708</name>
</gene>
<keyword evidence="6" id="KW-1185">Reference proteome</keyword>
<feature type="region of interest" description="Disordered" evidence="2">
    <location>
        <begin position="248"/>
        <end position="292"/>
    </location>
</feature>
<protein>
    <submittedName>
        <fullName evidence="5">Zinc finger BED-type containing 9</fullName>
    </submittedName>
</protein>